<evidence type="ECO:0000256" key="5">
    <source>
        <dbReference type="SAM" id="Phobius"/>
    </source>
</evidence>
<organism evidence="6 7">
    <name type="scientific">Streblomastix strix</name>
    <dbReference type="NCBI Taxonomy" id="222440"/>
    <lineage>
        <taxon>Eukaryota</taxon>
        <taxon>Metamonada</taxon>
        <taxon>Preaxostyla</taxon>
        <taxon>Oxymonadida</taxon>
        <taxon>Streblomastigidae</taxon>
        <taxon>Streblomastix</taxon>
    </lineage>
</organism>
<name>A0A5J4VGD1_9EUKA</name>
<dbReference type="InterPro" id="IPR018499">
    <property type="entry name" value="Tetraspanin/Peripherin"/>
</dbReference>
<comment type="subcellular location">
    <subcellularLocation>
        <location evidence="1">Membrane</location>
        <topology evidence="1">Multi-pass membrane protein</topology>
    </subcellularLocation>
</comment>
<dbReference type="Pfam" id="PF00335">
    <property type="entry name" value="Tetraspanin"/>
    <property type="match status" value="1"/>
</dbReference>
<dbReference type="GO" id="GO:0016020">
    <property type="term" value="C:membrane"/>
    <property type="evidence" value="ECO:0007669"/>
    <property type="project" value="UniProtKB-SubCell"/>
</dbReference>
<reference evidence="6 7" key="1">
    <citation type="submission" date="2019-03" db="EMBL/GenBank/DDBJ databases">
        <title>Single cell metagenomics reveals metabolic interactions within the superorganism composed of flagellate Streblomastix strix and complex community of Bacteroidetes bacteria on its surface.</title>
        <authorList>
            <person name="Treitli S.C."/>
            <person name="Kolisko M."/>
            <person name="Husnik F."/>
            <person name="Keeling P."/>
            <person name="Hampl V."/>
        </authorList>
    </citation>
    <scope>NUCLEOTIDE SEQUENCE [LARGE SCALE GENOMIC DNA]</scope>
    <source>
        <strain evidence="6">ST1C</strain>
    </source>
</reference>
<keyword evidence="3 5" id="KW-1133">Transmembrane helix</keyword>
<dbReference type="EMBL" id="SNRW01007300">
    <property type="protein sequence ID" value="KAA6381484.1"/>
    <property type="molecule type" value="Genomic_DNA"/>
</dbReference>
<feature type="transmembrane region" description="Helical" evidence="5">
    <location>
        <begin position="251"/>
        <end position="276"/>
    </location>
</feature>
<feature type="transmembrane region" description="Helical" evidence="5">
    <location>
        <begin position="379"/>
        <end position="399"/>
    </location>
</feature>
<proteinExistence type="predicted"/>
<dbReference type="AlphaFoldDB" id="A0A5J4VGD1"/>
<evidence type="ECO:0000256" key="3">
    <source>
        <dbReference type="ARBA" id="ARBA00022989"/>
    </source>
</evidence>
<feature type="transmembrane region" description="Helical" evidence="5">
    <location>
        <begin position="154"/>
        <end position="177"/>
    </location>
</feature>
<evidence type="ECO:0000313" key="7">
    <source>
        <dbReference type="Proteomes" id="UP000324800"/>
    </source>
</evidence>
<feature type="transmembrane region" description="Helical" evidence="5">
    <location>
        <begin position="48"/>
        <end position="72"/>
    </location>
</feature>
<gene>
    <name evidence="6" type="ORF">EZS28_022988</name>
</gene>
<sequence length="404" mass="44001">MAFGKRNEQHPVAALLLRLCDLLYILVGLTILIIGIVYTVYLRNLAALSIVLIVFGVIVISVAFFGIIGAGFESDQGDEGCCSSLFFLTLFFIFALALSLFLLIVGLIAFTAPHLIEGYIYLHVQDYVSTLDEIRKLGEDYTDAIDRAMRYIEIVGGIAIGGAVFIFCGFVVASYLLGFKYFLDVVVSFGSIVLLLAGVLTFTISLYFFLDEPALKDQLNVLIGGIVLGIILFLLGIWGVFSSILFQKFKFLIIITAIAFLLISVGMVIVGIIAFAQSAGVKDRIHDSMVTYCEIDLPNPLGNSKCVDLMNSTMYALCNGSFTEGEIAGCPEAKSDEGYTQRCECSHLSEIKDKNFFFDIVNSYMASFVLGALEVLGILGIIIGIFAAFVTVSAFLLSIRAPTD</sequence>
<accession>A0A5J4VGD1</accession>
<evidence type="ECO:0000313" key="6">
    <source>
        <dbReference type="EMBL" id="KAA6381484.1"/>
    </source>
</evidence>
<dbReference type="Proteomes" id="UP000324800">
    <property type="component" value="Unassembled WGS sequence"/>
</dbReference>
<feature type="transmembrane region" description="Helical" evidence="5">
    <location>
        <begin position="84"/>
        <end position="110"/>
    </location>
</feature>
<feature type="transmembrane region" description="Helical" evidence="5">
    <location>
        <begin position="22"/>
        <end position="41"/>
    </location>
</feature>
<evidence type="ECO:0000256" key="4">
    <source>
        <dbReference type="ARBA" id="ARBA00023136"/>
    </source>
</evidence>
<evidence type="ECO:0000256" key="1">
    <source>
        <dbReference type="ARBA" id="ARBA00004141"/>
    </source>
</evidence>
<comment type="caution">
    <text evidence="6">The sequence shown here is derived from an EMBL/GenBank/DDBJ whole genome shotgun (WGS) entry which is preliminary data.</text>
</comment>
<feature type="transmembrane region" description="Helical" evidence="5">
    <location>
        <begin position="189"/>
        <end position="210"/>
    </location>
</feature>
<keyword evidence="2 5" id="KW-0812">Transmembrane</keyword>
<evidence type="ECO:0000256" key="2">
    <source>
        <dbReference type="ARBA" id="ARBA00022692"/>
    </source>
</evidence>
<protein>
    <recommendedName>
        <fullName evidence="8">Tetraspanin family protein</fullName>
    </recommendedName>
</protein>
<evidence type="ECO:0008006" key="8">
    <source>
        <dbReference type="Google" id="ProtNLM"/>
    </source>
</evidence>
<keyword evidence="4 5" id="KW-0472">Membrane</keyword>
<feature type="transmembrane region" description="Helical" evidence="5">
    <location>
        <begin position="222"/>
        <end position="245"/>
    </location>
</feature>